<keyword evidence="6" id="KW-0564">Palmitate</keyword>
<feature type="transmembrane region" description="Helical" evidence="10">
    <location>
        <begin position="216"/>
        <end position="237"/>
    </location>
</feature>
<dbReference type="InterPro" id="IPR039859">
    <property type="entry name" value="PFA4/ZDH16/20/ERF2-like"/>
</dbReference>
<feature type="non-terminal residue" evidence="12">
    <location>
        <position position="1"/>
    </location>
</feature>
<dbReference type="GO" id="GO:0006612">
    <property type="term" value="P:protein targeting to membrane"/>
    <property type="evidence" value="ECO:0007669"/>
    <property type="project" value="TreeGrafter"/>
</dbReference>
<keyword evidence="3 10" id="KW-0812">Transmembrane</keyword>
<keyword evidence="13" id="KW-1185">Reference proteome</keyword>
<sequence>YTENQHIYQFITQLHYRRYLNIYIHSNMFKKISRQFIASTLINSFVILLFIFNYYVLMFVHTRKIYKYNKNIIFYCIGNFLSLYILILYVQVYYQIIPSKCAYKIRQMGEHTETNLNSIFNPYFTQNILKERTETMKTCEKCGMYRPPRAYHCYICDTCFMKMYHHSYIFNTCIGHTNYKYYYLLLMSNFIYSLFQLILLLYFAINARQTPQRMTFYALAIVSNSIFVVTSLIYLIINTKLLLYNETTTERSAINNFLEGRDDYKDVFQEGVLCFEDEVHVKDRKILNPYFLGYKENIKEVFGDNYYEWIMPYFTGRSDGIYFKKSVINKEQ</sequence>
<dbReference type="EMBL" id="JH993888">
    <property type="protein sequence ID" value="ELQ76023.1"/>
    <property type="molecule type" value="Genomic_DNA"/>
</dbReference>
<dbReference type="Pfam" id="PF01529">
    <property type="entry name" value="DHHC"/>
    <property type="match status" value="1"/>
</dbReference>
<comment type="subcellular location">
    <subcellularLocation>
        <location evidence="1">Membrane</location>
        <topology evidence="1">Multi-pass membrane protein</topology>
    </subcellularLocation>
</comment>
<evidence type="ECO:0000256" key="2">
    <source>
        <dbReference type="ARBA" id="ARBA00022679"/>
    </source>
</evidence>
<dbReference type="OrthoDB" id="9909019at2759"/>
<comment type="domain">
    <text evidence="10">The DHHC domain is required for palmitoyltransferase activity.</text>
</comment>
<dbReference type="GO" id="GO:0016020">
    <property type="term" value="C:membrane"/>
    <property type="evidence" value="ECO:0007669"/>
    <property type="project" value="UniProtKB-SubCell"/>
</dbReference>
<evidence type="ECO:0000256" key="10">
    <source>
        <dbReference type="RuleBase" id="RU079119"/>
    </source>
</evidence>
<evidence type="ECO:0000256" key="9">
    <source>
        <dbReference type="ARBA" id="ARBA00048048"/>
    </source>
</evidence>
<organism evidence="12 13">
    <name type="scientific">Trachipleistophora hominis</name>
    <name type="common">Microsporidian parasite</name>
    <dbReference type="NCBI Taxonomy" id="72359"/>
    <lineage>
        <taxon>Eukaryota</taxon>
        <taxon>Fungi</taxon>
        <taxon>Fungi incertae sedis</taxon>
        <taxon>Microsporidia</taxon>
        <taxon>Pleistophoridae</taxon>
        <taxon>Trachipleistophora</taxon>
    </lineage>
</organism>
<evidence type="ECO:0000256" key="8">
    <source>
        <dbReference type="ARBA" id="ARBA00023315"/>
    </source>
</evidence>
<evidence type="ECO:0000313" key="13">
    <source>
        <dbReference type="Proteomes" id="UP000011185"/>
    </source>
</evidence>
<dbReference type="GO" id="GO:0005783">
    <property type="term" value="C:endoplasmic reticulum"/>
    <property type="evidence" value="ECO:0007669"/>
    <property type="project" value="TreeGrafter"/>
</dbReference>
<feature type="transmembrane region" description="Helical" evidence="10">
    <location>
        <begin position="36"/>
        <end position="60"/>
    </location>
</feature>
<keyword evidence="2 10" id="KW-0808">Transferase</keyword>
<keyword evidence="8 10" id="KW-0012">Acyltransferase</keyword>
<keyword evidence="4 10" id="KW-1133">Transmembrane helix</keyword>
<dbReference type="FunCoup" id="L7JX22">
    <property type="interactions" value="48"/>
</dbReference>
<gene>
    <name evidence="12" type="ORF">THOM_1021</name>
</gene>
<evidence type="ECO:0000256" key="6">
    <source>
        <dbReference type="ARBA" id="ARBA00023139"/>
    </source>
</evidence>
<name>L7JX22_TRAHO</name>
<dbReference type="GO" id="GO:0019706">
    <property type="term" value="F:protein-cysteine S-palmitoyltransferase activity"/>
    <property type="evidence" value="ECO:0007669"/>
    <property type="project" value="UniProtKB-EC"/>
</dbReference>
<evidence type="ECO:0000256" key="1">
    <source>
        <dbReference type="ARBA" id="ARBA00004141"/>
    </source>
</evidence>
<dbReference type="InParanoid" id="L7JX22"/>
<evidence type="ECO:0000256" key="4">
    <source>
        <dbReference type="ARBA" id="ARBA00022989"/>
    </source>
</evidence>
<keyword evidence="5 10" id="KW-0472">Membrane</keyword>
<dbReference type="OMA" id="SDGIYFK"/>
<feature type="transmembrane region" description="Helical" evidence="10">
    <location>
        <begin position="72"/>
        <end position="94"/>
    </location>
</feature>
<evidence type="ECO:0000256" key="7">
    <source>
        <dbReference type="ARBA" id="ARBA00023288"/>
    </source>
</evidence>
<dbReference type="PANTHER" id="PTHR22883">
    <property type="entry name" value="ZINC FINGER DHHC DOMAIN CONTAINING PROTEIN"/>
    <property type="match status" value="1"/>
</dbReference>
<accession>L7JX22</accession>
<evidence type="ECO:0000256" key="3">
    <source>
        <dbReference type="ARBA" id="ARBA00022692"/>
    </source>
</evidence>
<dbReference type="EC" id="2.3.1.225" evidence="10"/>
<dbReference type="VEuPathDB" id="MicrosporidiaDB:THOM_1021"/>
<keyword evidence="7" id="KW-0449">Lipoprotein</keyword>
<comment type="similarity">
    <text evidence="10">Belongs to the DHHC palmitoyltransferase family.</text>
</comment>
<evidence type="ECO:0000259" key="11">
    <source>
        <dbReference type="Pfam" id="PF01529"/>
    </source>
</evidence>
<dbReference type="GO" id="GO:0005794">
    <property type="term" value="C:Golgi apparatus"/>
    <property type="evidence" value="ECO:0007669"/>
    <property type="project" value="TreeGrafter"/>
</dbReference>
<feature type="domain" description="Palmitoyltransferase DHHC" evidence="11">
    <location>
        <begin position="134"/>
        <end position="251"/>
    </location>
</feature>
<dbReference type="HOGENOM" id="CLU_027721_3_0_1"/>
<proteinExistence type="inferred from homology"/>
<reference evidence="12 13" key="1">
    <citation type="journal article" date="2012" name="PLoS Pathog.">
        <title>The genome of the obligate intracellular parasite Trachipleistophora hominis: new insights into microsporidian genome dynamics and reductive evolution.</title>
        <authorList>
            <person name="Heinz E."/>
            <person name="Williams T.A."/>
            <person name="Nakjang S."/>
            <person name="Noel C.J."/>
            <person name="Swan D.C."/>
            <person name="Goldberg A.V."/>
            <person name="Harris S.R."/>
            <person name="Weinmaier T."/>
            <person name="Markert S."/>
            <person name="Becher D."/>
            <person name="Bernhardt J."/>
            <person name="Dagan T."/>
            <person name="Hacker C."/>
            <person name="Lucocq J.M."/>
            <person name="Schweder T."/>
            <person name="Rattei T."/>
            <person name="Hall N."/>
            <person name="Hirt R.P."/>
            <person name="Embley T.M."/>
        </authorList>
    </citation>
    <scope>NUCLEOTIDE SEQUENCE [LARGE SCALE GENOMIC DNA]</scope>
</reference>
<feature type="transmembrane region" description="Helical" evidence="10">
    <location>
        <begin position="181"/>
        <end position="204"/>
    </location>
</feature>
<evidence type="ECO:0000313" key="12">
    <source>
        <dbReference type="EMBL" id="ELQ76023.1"/>
    </source>
</evidence>
<dbReference type="AlphaFoldDB" id="L7JX22"/>
<protein>
    <recommendedName>
        <fullName evidence="10">Palmitoyltransferase</fullName>
        <ecNumber evidence="10">2.3.1.225</ecNumber>
    </recommendedName>
</protein>
<comment type="catalytic activity">
    <reaction evidence="9 10">
        <text>L-cysteinyl-[protein] + hexadecanoyl-CoA = S-hexadecanoyl-L-cysteinyl-[protein] + CoA</text>
        <dbReference type="Rhea" id="RHEA:36683"/>
        <dbReference type="Rhea" id="RHEA-COMP:10131"/>
        <dbReference type="Rhea" id="RHEA-COMP:11032"/>
        <dbReference type="ChEBI" id="CHEBI:29950"/>
        <dbReference type="ChEBI" id="CHEBI:57287"/>
        <dbReference type="ChEBI" id="CHEBI:57379"/>
        <dbReference type="ChEBI" id="CHEBI:74151"/>
        <dbReference type="EC" id="2.3.1.225"/>
    </reaction>
</comment>
<dbReference type="Proteomes" id="UP000011185">
    <property type="component" value="Unassembled WGS sequence"/>
</dbReference>
<dbReference type="InterPro" id="IPR001594">
    <property type="entry name" value="Palmitoyltrfase_DHHC"/>
</dbReference>
<dbReference type="PROSITE" id="PS50216">
    <property type="entry name" value="DHHC"/>
    <property type="match status" value="1"/>
</dbReference>
<evidence type="ECO:0000256" key="5">
    <source>
        <dbReference type="ARBA" id="ARBA00023136"/>
    </source>
</evidence>